<feature type="compositionally biased region" description="Polar residues" evidence="1">
    <location>
        <begin position="158"/>
        <end position="174"/>
    </location>
</feature>
<dbReference type="NCBIfam" id="NF045845">
    <property type="entry name" value="Mhp366_Mhp367_fam"/>
    <property type="match status" value="1"/>
</dbReference>
<dbReference type="EMBL" id="CP007154">
    <property type="protein sequence ID" value="AHH45361.1"/>
    <property type="molecule type" value="Genomic_DNA"/>
</dbReference>
<dbReference type="OrthoDB" id="401396at2"/>
<dbReference type="eggNOG" id="ENOG5032FSN">
    <property type="taxonomic scope" value="Bacteria"/>
</dbReference>
<organism evidence="3 4">
    <name type="scientific">Mesomycoplasma bovoculi M165/69</name>
    <dbReference type="NCBI Taxonomy" id="743966"/>
    <lineage>
        <taxon>Bacteria</taxon>
        <taxon>Bacillati</taxon>
        <taxon>Mycoplasmatota</taxon>
        <taxon>Mycoplasmoidales</taxon>
        <taxon>Metamycoplasmataceae</taxon>
        <taxon>Mesomycoplasma</taxon>
    </lineage>
</organism>
<feature type="compositionally biased region" description="Basic and acidic residues" evidence="1">
    <location>
        <begin position="89"/>
        <end position="103"/>
    </location>
</feature>
<dbReference type="Proteomes" id="UP000019229">
    <property type="component" value="Chromosome"/>
</dbReference>
<dbReference type="PROSITE" id="PS51257">
    <property type="entry name" value="PROKAR_LIPOPROTEIN"/>
    <property type="match status" value="1"/>
</dbReference>
<feature type="compositionally biased region" description="Basic and acidic residues" evidence="1">
    <location>
        <begin position="29"/>
        <end position="68"/>
    </location>
</feature>
<evidence type="ECO:0000313" key="3">
    <source>
        <dbReference type="EMBL" id="AHH45361.1"/>
    </source>
</evidence>
<dbReference type="HOGENOM" id="CLU_027063_0_0_14"/>
<feature type="signal peptide" evidence="2">
    <location>
        <begin position="1"/>
        <end position="19"/>
    </location>
</feature>
<reference evidence="3 4" key="1">
    <citation type="journal article" date="2014" name="Genome Announc.">
        <title>Complete Genome Sequence of Mycoplasma bovoculi Strain M165/69T (ATCC 29104).</title>
        <authorList>
            <person name="Calcutt M.J."/>
            <person name="Foecking M.F."/>
        </authorList>
    </citation>
    <scope>NUCLEOTIDE SEQUENCE [LARGE SCALE GENOMIC DNA]</scope>
    <source>
        <strain evidence="3">M165/69</strain>
    </source>
</reference>
<feature type="compositionally biased region" description="Low complexity" evidence="1">
    <location>
        <begin position="104"/>
        <end position="133"/>
    </location>
</feature>
<keyword evidence="3" id="KW-0449">Lipoprotein</keyword>
<gene>
    <name evidence="3" type="ORF">MYB_01755</name>
</gene>
<evidence type="ECO:0000256" key="1">
    <source>
        <dbReference type="SAM" id="MobiDB-lite"/>
    </source>
</evidence>
<dbReference type="AlphaFoldDB" id="W5UTA6"/>
<name>W5UTA6_9BACT</name>
<evidence type="ECO:0000256" key="2">
    <source>
        <dbReference type="SAM" id="SignalP"/>
    </source>
</evidence>
<sequence>MKKKLILALLVPLSTVLVACSSPTYLSKNEPKLNIDNQKDFDKGDKNDSSLDNDLINKTKQDDEKTNKSETSNLNNDGQKSAIDSNNEDEVKGPFHYLEEPDKNLNNPYNLNPEPENNQVNSNKSDLKNNLENLNDDSNDSMLIRLFKKLKKGDEGNDSQIVRSNLNPDSNFNKYKQNKLENTLNESEKFNKLDPEKDFDKINERSLNDFKPDLLSNAKPTTQNVHFSSWYRKFTLDNSSGVIKSENDSMFLGAQNNNLNIYLLDKINKNLGNNGVSAIKNSYLNPDSWRSILDLKYVGFKSEPYEDKQYENIYQRNVRFPTGTGILLDSSDREALFLTNYHVLNLGAHFWNSMNTITTSSDGKLYYINKSLGTFLKWYDNGKINTLNNITLIKLWQQKYAYDKRKSNPSIKNVSTAEITKYLQNLYDKYFEVADFNTHGQDVAAFYFKYSSFISDVKQLLKFYDETKTRWNFPSQYQRVEWEKSMTKLNEQFKAFESFWEKISKFKPLKFSDRQWRPDDIDYTAKIGLFYPGDANAKNFFKGVQFKYDNKNVPRPLFLATNGPGASGSGVYNLDGSLAFINSDIILDNDKDVTNQLYYDQNNMSSYLSRGVAFVTSQYNLIPYIQALYLRDADGKLKRQTIEDSKPKIYDDGKMHSEYIDFE</sequence>
<dbReference type="RefSeq" id="WP_022935657.1">
    <property type="nucleotide sequence ID" value="NZ_CP007154.1"/>
</dbReference>
<dbReference type="KEGG" id="mbc:MYB_01755"/>
<feature type="region of interest" description="Disordered" evidence="1">
    <location>
        <begin position="154"/>
        <end position="174"/>
    </location>
</feature>
<keyword evidence="4" id="KW-1185">Reference proteome</keyword>
<dbReference type="STRING" id="743966.MYB_01755"/>
<feature type="compositionally biased region" description="Polar residues" evidence="1">
    <location>
        <begin position="69"/>
        <end position="85"/>
    </location>
</feature>
<protein>
    <submittedName>
        <fullName evidence="3">Putative lipoprotein</fullName>
    </submittedName>
</protein>
<accession>W5UTA6</accession>
<feature type="region of interest" description="Disordered" evidence="1">
    <location>
        <begin position="26"/>
        <end position="137"/>
    </location>
</feature>
<evidence type="ECO:0000313" key="4">
    <source>
        <dbReference type="Proteomes" id="UP000019229"/>
    </source>
</evidence>
<proteinExistence type="predicted"/>
<keyword evidence="2" id="KW-0732">Signal</keyword>
<feature type="chain" id="PRO_5004874310" evidence="2">
    <location>
        <begin position="20"/>
        <end position="663"/>
    </location>
</feature>
<dbReference type="PATRIC" id="fig|743966.3.peg.354"/>